<dbReference type="InParanoid" id="H2XSP1"/>
<reference evidence="2" key="3">
    <citation type="submission" date="2025-08" db="UniProtKB">
        <authorList>
            <consortium name="Ensembl"/>
        </authorList>
    </citation>
    <scope>IDENTIFICATION</scope>
</reference>
<evidence type="ECO:0000313" key="2">
    <source>
        <dbReference type="Ensembl" id="ENSCINP00000032675.1"/>
    </source>
</evidence>
<protein>
    <submittedName>
        <fullName evidence="2">Uncharacterized protein</fullName>
    </submittedName>
</protein>
<evidence type="ECO:0000256" key="1">
    <source>
        <dbReference type="SAM" id="SignalP"/>
    </source>
</evidence>
<proteinExistence type="predicted"/>
<keyword evidence="1" id="KW-0732">Signal</keyword>
<accession>H2XSP1</accession>
<dbReference type="Ensembl" id="ENSCINT00000035368.1">
    <property type="protein sequence ID" value="ENSCINP00000032675.1"/>
    <property type="gene ID" value="ENSCING00000021262.1"/>
</dbReference>
<dbReference type="AlphaFoldDB" id="H2XSP1"/>
<reference evidence="2" key="4">
    <citation type="submission" date="2025-09" db="UniProtKB">
        <authorList>
            <consortium name="Ensembl"/>
        </authorList>
    </citation>
    <scope>IDENTIFICATION</scope>
</reference>
<organism evidence="2 3">
    <name type="scientific">Ciona intestinalis</name>
    <name type="common">Transparent sea squirt</name>
    <name type="synonym">Ascidia intestinalis</name>
    <dbReference type="NCBI Taxonomy" id="7719"/>
    <lineage>
        <taxon>Eukaryota</taxon>
        <taxon>Metazoa</taxon>
        <taxon>Chordata</taxon>
        <taxon>Tunicata</taxon>
        <taxon>Ascidiacea</taxon>
        <taxon>Phlebobranchia</taxon>
        <taxon>Cionidae</taxon>
        <taxon>Ciona</taxon>
    </lineage>
</organism>
<evidence type="ECO:0000313" key="3">
    <source>
        <dbReference type="Proteomes" id="UP000008144"/>
    </source>
</evidence>
<keyword evidence="3" id="KW-1185">Reference proteome</keyword>
<name>H2XSP1_CIOIN</name>
<feature type="signal peptide" evidence="1">
    <location>
        <begin position="1"/>
        <end position="26"/>
    </location>
</feature>
<dbReference type="HOGENOM" id="CLU_2866956_0_0_1"/>
<dbReference type="EMBL" id="EAAA01000619">
    <property type="status" value="NOT_ANNOTATED_CDS"/>
    <property type="molecule type" value="Genomic_DNA"/>
</dbReference>
<reference evidence="3" key="1">
    <citation type="journal article" date="2002" name="Science">
        <title>The draft genome of Ciona intestinalis: insights into chordate and vertebrate origins.</title>
        <authorList>
            <person name="Dehal P."/>
            <person name="Satou Y."/>
            <person name="Campbell R.K."/>
            <person name="Chapman J."/>
            <person name="Degnan B."/>
            <person name="De Tomaso A."/>
            <person name="Davidson B."/>
            <person name="Di Gregorio A."/>
            <person name="Gelpke M."/>
            <person name="Goodstein D.M."/>
            <person name="Harafuji N."/>
            <person name="Hastings K.E."/>
            <person name="Ho I."/>
            <person name="Hotta K."/>
            <person name="Huang W."/>
            <person name="Kawashima T."/>
            <person name="Lemaire P."/>
            <person name="Martinez D."/>
            <person name="Meinertzhagen I.A."/>
            <person name="Necula S."/>
            <person name="Nonaka M."/>
            <person name="Putnam N."/>
            <person name="Rash S."/>
            <person name="Saiga H."/>
            <person name="Satake M."/>
            <person name="Terry A."/>
            <person name="Yamada L."/>
            <person name="Wang H.G."/>
            <person name="Awazu S."/>
            <person name="Azumi K."/>
            <person name="Boore J."/>
            <person name="Branno M."/>
            <person name="Chin-Bow S."/>
            <person name="DeSantis R."/>
            <person name="Doyle S."/>
            <person name="Francino P."/>
            <person name="Keys D.N."/>
            <person name="Haga S."/>
            <person name="Hayashi H."/>
            <person name="Hino K."/>
            <person name="Imai K.S."/>
            <person name="Inaba K."/>
            <person name="Kano S."/>
            <person name="Kobayashi K."/>
            <person name="Kobayashi M."/>
            <person name="Lee B.I."/>
            <person name="Makabe K.W."/>
            <person name="Manohar C."/>
            <person name="Matassi G."/>
            <person name="Medina M."/>
            <person name="Mochizuki Y."/>
            <person name="Mount S."/>
            <person name="Morishita T."/>
            <person name="Miura S."/>
            <person name="Nakayama A."/>
            <person name="Nishizaka S."/>
            <person name="Nomoto H."/>
            <person name="Ohta F."/>
            <person name="Oishi K."/>
            <person name="Rigoutsos I."/>
            <person name="Sano M."/>
            <person name="Sasaki A."/>
            <person name="Sasakura Y."/>
            <person name="Shoguchi E."/>
            <person name="Shin-i T."/>
            <person name="Spagnuolo A."/>
            <person name="Stainier D."/>
            <person name="Suzuki M.M."/>
            <person name="Tassy O."/>
            <person name="Takatori N."/>
            <person name="Tokuoka M."/>
            <person name="Yagi K."/>
            <person name="Yoshizaki F."/>
            <person name="Wada S."/>
            <person name="Zhang C."/>
            <person name="Hyatt P.D."/>
            <person name="Larimer F."/>
            <person name="Detter C."/>
            <person name="Doggett N."/>
            <person name="Glavina T."/>
            <person name="Hawkins T."/>
            <person name="Richardson P."/>
            <person name="Lucas S."/>
            <person name="Kohara Y."/>
            <person name="Levine M."/>
            <person name="Satoh N."/>
            <person name="Rokhsar D.S."/>
        </authorList>
    </citation>
    <scope>NUCLEOTIDE SEQUENCE [LARGE SCALE GENOMIC DNA]</scope>
</reference>
<feature type="chain" id="PRO_5003578140" evidence="1">
    <location>
        <begin position="27"/>
        <end position="64"/>
    </location>
</feature>
<dbReference type="Proteomes" id="UP000008144">
    <property type="component" value="Chromosome 10"/>
</dbReference>
<reference evidence="2" key="2">
    <citation type="journal article" date="2008" name="Genome Biol.">
        <title>Improved genome assembly and evidence-based global gene model set for the chordate Ciona intestinalis: new insight into intron and operon populations.</title>
        <authorList>
            <person name="Satou Y."/>
            <person name="Mineta K."/>
            <person name="Ogasawara M."/>
            <person name="Sasakura Y."/>
            <person name="Shoguchi E."/>
            <person name="Ueno K."/>
            <person name="Yamada L."/>
            <person name="Matsumoto J."/>
            <person name="Wasserscheid J."/>
            <person name="Dewar K."/>
            <person name="Wiley G.B."/>
            <person name="Macmil S.L."/>
            <person name="Roe B.A."/>
            <person name="Zeller R.W."/>
            <person name="Hastings K.E."/>
            <person name="Lemaire P."/>
            <person name="Lindquist E."/>
            <person name="Endo T."/>
            <person name="Hotta K."/>
            <person name="Inaba K."/>
        </authorList>
    </citation>
    <scope>NUCLEOTIDE SEQUENCE [LARGE SCALE GENOMIC DNA]</scope>
    <source>
        <strain evidence="2">wild type</strain>
    </source>
</reference>
<sequence>MKSSSLILLCCMCIILSSFVVEVSEAAQLRRRWWLWSNPPTKAPAKATLGKTADDEFLAYFEDK</sequence>